<protein>
    <recommendedName>
        <fullName evidence="12">Menaquinol:cytochrome c reductase iron-sulfur subunit</fullName>
    </recommendedName>
    <alternativeName>
        <fullName evidence="14">Cytochrome bc complex, iron-sulfur subunit</fullName>
    </alternativeName>
    <alternativeName>
        <fullName evidence="13">Rieske iron-sulfur protein QcrA</fullName>
    </alternativeName>
</protein>
<comment type="function">
    <text evidence="10">Component of the menaquinol:cytochrome c reductase complex. The Rieske protein is a high potential 2Fe-2S protein.</text>
</comment>
<evidence type="ECO:0000256" key="9">
    <source>
        <dbReference type="ARBA" id="ARBA00023157"/>
    </source>
</evidence>
<dbReference type="SUPFAM" id="SSF50022">
    <property type="entry name" value="ISP domain"/>
    <property type="match status" value="1"/>
</dbReference>
<dbReference type="GO" id="GO:0004497">
    <property type="term" value="F:monooxygenase activity"/>
    <property type="evidence" value="ECO:0007669"/>
    <property type="project" value="UniProtKB-ARBA"/>
</dbReference>
<dbReference type="PANTHER" id="PTHR10134">
    <property type="entry name" value="CYTOCHROME B-C1 COMPLEX SUBUNIT RIESKE, MITOCHONDRIAL"/>
    <property type="match status" value="1"/>
</dbReference>
<evidence type="ECO:0000256" key="8">
    <source>
        <dbReference type="ARBA" id="ARBA00023014"/>
    </source>
</evidence>
<dbReference type="Pfam" id="PF00355">
    <property type="entry name" value="Rieske"/>
    <property type="match status" value="1"/>
</dbReference>
<evidence type="ECO:0000256" key="14">
    <source>
        <dbReference type="ARBA" id="ARBA00076330"/>
    </source>
</evidence>
<keyword evidence="7" id="KW-0408">Iron</keyword>
<comment type="similarity">
    <text evidence="1">Belongs to the Rieske iron-sulfur protein family.</text>
</comment>
<keyword evidence="3" id="KW-0001">2Fe-2S</keyword>
<dbReference type="PROSITE" id="PS51318">
    <property type="entry name" value="TAT"/>
    <property type="match status" value="1"/>
</dbReference>
<keyword evidence="9" id="KW-1015">Disulfide bond</keyword>
<keyword evidence="5" id="KW-0249">Electron transport</keyword>
<evidence type="ECO:0000256" key="6">
    <source>
        <dbReference type="ARBA" id="ARBA00023002"/>
    </source>
</evidence>
<comment type="subunit">
    <text evidence="11">The main subunits of the menaquinol:cytochrome c complex are a Rieske-type iron-sulfur protein (QcrA), a cytochrome b (QcrB) and a cytochrome c (QcrC).</text>
</comment>
<dbReference type="Proteomes" id="UP000683139">
    <property type="component" value="Unassembled WGS sequence"/>
</dbReference>
<feature type="transmembrane region" description="Helical" evidence="15">
    <location>
        <begin position="24"/>
        <end position="45"/>
    </location>
</feature>
<dbReference type="FunFam" id="2.102.10.10:FF:000006">
    <property type="entry name" value="Menaquinol-cytochrome c reductase, iron-sulfur subunit"/>
    <property type="match status" value="1"/>
</dbReference>
<keyword evidence="6" id="KW-0560">Oxidoreductase</keyword>
<dbReference type="InterPro" id="IPR017941">
    <property type="entry name" value="Rieske_2Fe-2S"/>
</dbReference>
<evidence type="ECO:0000313" key="17">
    <source>
        <dbReference type="EMBL" id="GIP15115.1"/>
    </source>
</evidence>
<dbReference type="GO" id="GO:0016705">
    <property type="term" value="F:oxidoreductase activity, acting on paired donors, with incorporation or reduction of molecular oxygen"/>
    <property type="evidence" value="ECO:0007669"/>
    <property type="project" value="UniProtKB-ARBA"/>
</dbReference>
<evidence type="ECO:0000256" key="2">
    <source>
        <dbReference type="ARBA" id="ARBA00022448"/>
    </source>
</evidence>
<gene>
    <name evidence="17" type="primary">qcrA</name>
    <name evidence="17" type="ORF">J40TS1_07570</name>
</gene>
<dbReference type="Gene3D" id="2.102.10.10">
    <property type="entry name" value="Rieske [2Fe-2S] iron-sulphur domain"/>
    <property type="match status" value="1"/>
</dbReference>
<keyword evidence="18" id="KW-1185">Reference proteome</keyword>
<dbReference type="Gene3D" id="1.20.5.700">
    <property type="entry name" value="Single helix bin"/>
    <property type="match status" value="1"/>
</dbReference>
<evidence type="ECO:0000259" key="16">
    <source>
        <dbReference type="PROSITE" id="PS51296"/>
    </source>
</evidence>
<keyword evidence="2" id="KW-0813">Transport</keyword>
<dbReference type="EMBL" id="BOSE01000001">
    <property type="protein sequence ID" value="GIP15115.1"/>
    <property type="molecule type" value="Genomic_DNA"/>
</dbReference>
<evidence type="ECO:0000313" key="18">
    <source>
        <dbReference type="Proteomes" id="UP000683139"/>
    </source>
</evidence>
<evidence type="ECO:0000256" key="1">
    <source>
        <dbReference type="ARBA" id="ARBA00010651"/>
    </source>
</evidence>
<feature type="domain" description="Rieske" evidence="16">
    <location>
        <begin position="98"/>
        <end position="167"/>
    </location>
</feature>
<sequence>MSNHEHQDSKHQPAQRNEMSRRQFLSYTLGGTTAFMVGGAVLPMVRFAVDPLLAKGGGATLVKVIEESKVTEEPQEVKFKVSQVDGWYKSETEKVAWISKDASGKVFALSPVCKHLGCTVFWNTHGRNEYDCPCHDARYSKDGKNITVANSPLDEYEVDIQDGVVYLGGIIPNTRA</sequence>
<dbReference type="InterPro" id="IPR036922">
    <property type="entry name" value="Rieske_2Fe-2S_sf"/>
</dbReference>
<keyword evidence="15" id="KW-1133">Transmembrane helix</keyword>
<proteinExistence type="inferred from homology"/>
<keyword evidence="4" id="KW-0479">Metal-binding</keyword>
<organism evidence="17 18">
    <name type="scientific">Paenibacillus montaniterrae</name>
    <dbReference type="NCBI Taxonomy" id="429341"/>
    <lineage>
        <taxon>Bacteria</taxon>
        <taxon>Bacillati</taxon>
        <taxon>Bacillota</taxon>
        <taxon>Bacilli</taxon>
        <taxon>Bacillales</taxon>
        <taxon>Paenibacillaceae</taxon>
        <taxon>Paenibacillus</taxon>
    </lineage>
</organism>
<comment type="caution">
    <text evidence="17">The sequence shown here is derived from an EMBL/GenBank/DDBJ whole genome shotgun (WGS) entry which is preliminary data.</text>
</comment>
<evidence type="ECO:0000256" key="3">
    <source>
        <dbReference type="ARBA" id="ARBA00022714"/>
    </source>
</evidence>
<dbReference type="GO" id="GO:0046872">
    <property type="term" value="F:metal ion binding"/>
    <property type="evidence" value="ECO:0007669"/>
    <property type="project" value="UniProtKB-KW"/>
</dbReference>
<keyword evidence="15" id="KW-0472">Membrane</keyword>
<keyword evidence="8" id="KW-0411">Iron-sulfur</keyword>
<evidence type="ECO:0000256" key="7">
    <source>
        <dbReference type="ARBA" id="ARBA00023004"/>
    </source>
</evidence>
<evidence type="ECO:0000256" key="12">
    <source>
        <dbReference type="ARBA" id="ARBA00067741"/>
    </source>
</evidence>
<name>A0A919YKZ6_9BACL</name>
<keyword evidence="15" id="KW-0812">Transmembrane</keyword>
<dbReference type="RefSeq" id="WP_213513281.1">
    <property type="nucleotide sequence ID" value="NZ_BOSE01000001.1"/>
</dbReference>
<reference evidence="17" key="1">
    <citation type="submission" date="2021-03" db="EMBL/GenBank/DDBJ databases">
        <title>Antimicrobial resistance genes in bacteria isolated from Japanese honey, and their potential for conferring macrolide and lincosamide resistance in the American foulbrood pathogen Paenibacillus larvae.</title>
        <authorList>
            <person name="Okamoto M."/>
            <person name="Kumagai M."/>
            <person name="Kanamori H."/>
            <person name="Takamatsu D."/>
        </authorList>
    </citation>
    <scope>NUCLEOTIDE SEQUENCE</scope>
    <source>
        <strain evidence="17">J40TS1</strain>
    </source>
</reference>
<evidence type="ECO:0000256" key="11">
    <source>
        <dbReference type="ARBA" id="ARBA00064458"/>
    </source>
</evidence>
<dbReference type="InterPro" id="IPR006311">
    <property type="entry name" value="TAT_signal"/>
</dbReference>
<accession>A0A919YKZ6</accession>
<dbReference type="PROSITE" id="PS51296">
    <property type="entry name" value="RIESKE"/>
    <property type="match status" value="1"/>
</dbReference>
<evidence type="ECO:0000256" key="10">
    <source>
        <dbReference type="ARBA" id="ARBA00055683"/>
    </source>
</evidence>
<dbReference type="GO" id="GO:0051537">
    <property type="term" value="F:2 iron, 2 sulfur cluster binding"/>
    <property type="evidence" value="ECO:0007669"/>
    <property type="project" value="UniProtKB-KW"/>
</dbReference>
<dbReference type="AlphaFoldDB" id="A0A919YKZ6"/>
<dbReference type="InterPro" id="IPR014349">
    <property type="entry name" value="Rieske_Fe-S_prot"/>
</dbReference>
<evidence type="ECO:0000256" key="4">
    <source>
        <dbReference type="ARBA" id="ARBA00022723"/>
    </source>
</evidence>
<evidence type="ECO:0000256" key="15">
    <source>
        <dbReference type="SAM" id="Phobius"/>
    </source>
</evidence>
<evidence type="ECO:0000256" key="13">
    <source>
        <dbReference type="ARBA" id="ARBA00075320"/>
    </source>
</evidence>
<evidence type="ECO:0000256" key="5">
    <source>
        <dbReference type="ARBA" id="ARBA00022982"/>
    </source>
</evidence>